<dbReference type="Pfam" id="PF01541">
    <property type="entry name" value="GIY-YIG"/>
    <property type="match status" value="1"/>
</dbReference>
<accession>A0A2A8XVL4</accession>
<feature type="domain" description="GIY-YIG" evidence="1">
    <location>
        <begin position="26"/>
        <end position="103"/>
    </location>
</feature>
<name>A0A2A8XVL4_BACCE</name>
<sequence length="147" mass="17839">MINIKIPQNEFKIDLSENDYDKGLEKKQGVYMFHNAEGTLMYIGRSQDIKNRIKMHMSKTLSNPLKAHNHNFHYVSGFYTEDALEVVLYEIYAINKYKPKLNREHVILYETDWYNDKWKDQMYLEIEKQKEKEMQARMDKMMQNFNI</sequence>
<dbReference type="RefSeq" id="WP_098289261.1">
    <property type="nucleotide sequence ID" value="NZ_NTQT01000045.1"/>
</dbReference>
<reference evidence="2 3" key="1">
    <citation type="submission" date="2017-09" db="EMBL/GenBank/DDBJ databases">
        <title>Large-scale bioinformatics analysis of Bacillus genomes uncovers conserved roles of natural products in bacterial physiology.</title>
        <authorList>
            <consortium name="Agbiome Team Llc"/>
            <person name="Bleich R.M."/>
            <person name="Grubbs K.J."/>
            <person name="Santa Maria K.C."/>
            <person name="Allen S.E."/>
            <person name="Farag S."/>
            <person name="Shank E.A."/>
            <person name="Bowers A."/>
        </authorList>
    </citation>
    <scope>NUCLEOTIDE SEQUENCE [LARGE SCALE GENOMIC DNA]</scope>
    <source>
        <strain evidence="2 3">AFS025165</strain>
    </source>
</reference>
<evidence type="ECO:0000259" key="1">
    <source>
        <dbReference type="PROSITE" id="PS50164"/>
    </source>
</evidence>
<dbReference type="Gene3D" id="3.40.1440.10">
    <property type="entry name" value="GIY-YIG endonuclease"/>
    <property type="match status" value="1"/>
</dbReference>
<evidence type="ECO:0000313" key="3">
    <source>
        <dbReference type="Proteomes" id="UP000220226"/>
    </source>
</evidence>
<dbReference type="EMBL" id="NTQT01000045">
    <property type="protein sequence ID" value="PFC69941.1"/>
    <property type="molecule type" value="Genomic_DNA"/>
</dbReference>
<dbReference type="GO" id="GO:0006974">
    <property type="term" value="P:DNA damage response"/>
    <property type="evidence" value="ECO:0007669"/>
    <property type="project" value="TreeGrafter"/>
</dbReference>
<dbReference type="PANTHER" id="PTHR30562:SF1">
    <property type="entry name" value="UVRABC SYSTEM PROTEIN C"/>
    <property type="match status" value="1"/>
</dbReference>
<dbReference type="InterPro" id="IPR035901">
    <property type="entry name" value="GIY-YIG_endonuc_sf"/>
</dbReference>
<gene>
    <name evidence="2" type="ORF">CN290_28615</name>
</gene>
<dbReference type="SUPFAM" id="SSF82771">
    <property type="entry name" value="GIY-YIG endonuclease"/>
    <property type="match status" value="1"/>
</dbReference>
<dbReference type="GO" id="GO:0009380">
    <property type="term" value="C:excinuclease repair complex"/>
    <property type="evidence" value="ECO:0007669"/>
    <property type="project" value="TreeGrafter"/>
</dbReference>
<dbReference type="Proteomes" id="UP000220226">
    <property type="component" value="Unassembled WGS sequence"/>
</dbReference>
<organism evidence="2 3">
    <name type="scientific">Bacillus cereus</name>
    <dbReference type="NCBI Taxonomy" id="1396"/>
    <lineage>
        <taxon>Bacteria</taxon>
        <taxon>Bacillati</taxon>
        <taxon>Bacillota</taxon>
        <taxon>Bacilli</taxon>
        <taxon>Bacillales</taxon>
        <taxon>Bacillaceae</taxon>
        <taxon>Bacillus</taxon>
        <taxon>Bacillus cereus group</taxon>
    </lineage>
</organism>
<protein>
    <recommendedName>
        <fullName evidence="1">GIY-YIG domain-containing protein</fullName>
    </recommendedName>
</protein>
<dbReference type="InterPro" id="IPR050066">
    <property type="entry name" value="UvrABC_protein_C"/>
</dbReference>
<dbReference type="PANTHER" id="PTHR30562">
    <property type="entry name" value="UVRC/OXIDOREDUCTASE"/>
    <property type="match status" value="1"/>
</dbReference>
<evidence type="ECO:0000313" key="2">
    <source>
        <dbReference type="EMBL" id="PFC69941.1"/>
    </source>
</evidence>
<dbReference type="SMART" id="SM00465">
    <property type="entry name" value="GIYc"/>
    <property type="match status" value="1"/>
</dbReference>
<dbReference type="InterPro" id="IPR000305">
    <property type="entry name" value="GIY-YIG_endonuc"/>
</dbReference>
<dbReference type="PROSITE" id="PS50164">
    <property type="entry name" value="GIY_YIG"/>
    <property type="match status" value="1"/>
</dbReference>
<proteinExistence type="predicted"/>
<dbReference type="AlphaFoldDB" id="A0A2A8XVL4"/>
<comment type="caution">
    <text evidence="2">The sequence shown here is derived from an EMBL/GenBank/DDBJ whole genome shotgun (WGS) entry which is preliminary data.</text>
</comment>